<evidence type="ECO:0000313" key="2">
    <source>
        <dbReference type="Proteomes" id="UP000789860"/>
    </source>
</evidence>
<keyword evidence="2" id="KW-1185">Reference proteome</keyword>
<sequence length="133" mass="16122">MNIESTCHKCIIYNDHTKTIEEYISKNLSSCQYPEAKNNLNGLFNIIWDYYISEYKLMSSPIYLHNVNKYSEYVDDQNFKNRIFIEKISYNNFKKMLENDQKNIIDYCEAGKYKKMINDHEQLKKYNFELHTI</sequence>
<evidence type="ECO:0000313" key="1">
    <source>
        <dbReference type="EMBL" id="CAG8517735.1"/>
    </source>
</evidence>
<reference evidence="1" key="1">
    <citation type="submission" date="2021-06" db="EMBL/GenBank/DDBJ databases">
        <authorList>
            <person name="Kallberg Y."/>
            <person name="Tangrot J."/>
            <person name="Rosling A."/>
        </authorList>
    </citation>
    <scope>NUCLEOTIDE SEQUENCE</scope>
    <source>
        <strain evidence="1">AU212A</strain>
    </source>
</reference>
<protein>
    <submittedName>
        <fullName evidence="1">2428_t:CDS:1</fullName>
    </submittedName>
</protein>
<name>A0ACA9LAF1_9GLOM</name>
<accession>A0ACA9LAF1</accession>
<organism evidence="1 2">
    <name type="scientific">Scutellospora calospora</name>
    <dbReference type="NCBI Taxonomy" id="85575"/>
    <lineage>
        <taxon>Eukaryota</taxon>
        <taxon>Fungi</taxon>
        <taxon>Fungi incertae sedis</taxon>
        <taxon>Mucoromycota</taxon>
        <taxon>Glomeromycotina</taxon>
        <taxon>Glomeromycetes</taxon>
        <taxon>Diversisporales</taxon>
        <taxon>Gigasporaceae</taxon>
        <taxon>Scutellospora</taxon>
    </lineage>
</organism>
<dbReference type="Proteomes" id="UP000789860">
    <property type="component" value="Unassembled WGS sequence"/>
</dbReference>
<dbReference type="EMBL" id="CAJVPM010004841">
    <property type="protein sequence ID" value="CAG8517735.1"/>
    <property type="molecule type" value="Genomic_DNA"/>
</dbReference>
<gene>
    <name evidence="1" type="ORF">SCALOS_LOCUS3938</name>
</gene>
<proteinExistence type="predicted"/>
<comment type="caution">
    <text evidence="1">The sequence shown here is derived from an EMBL/GenBank/DDBJ whole genome shotgun (WGS) entry which is preliminary data.</text>
</comment>